<comment type="caution">
    <text evidence="2">The sequence shown here is derived from an EMBL/GenBank/DDBJ whole genome shotgun (WGS) entry which is preliminary data.</text>
</comment>
<dbReference type="Proteomes" id="UP001410648">
    <property type="component" value="Unassembled WGS sequence"/>
</dbReference>
<gene>
    <name evidence="2" type="ORF">GCM10008936_11110</name>
</gene>
<dbReference type="PROSITE" id="PS51186">
    <property type="entry name" value="GNAT"/>
    <property type="match status" value="1"/>
</dbReference>
<evidence type="ECO:0000313" key="2">
    <source>
        <dbReference type="EMBL" id="GAA0483366.1"/>
    </source>
</evidence>
<name>A0ABN1AT54_9LACT</name>
<dbReference type="RefSeq" id="WP_346024554.1">
    <property type="nucleotide sequence ID" value="NZ_BAAADA010000092.1"/>
</dbReference>
<dbReference type="InterPro" id="IPR000182">
    <property type="entry name" value="GNAT_dom"/>
</dbReference>
<dbReference type="SUPFAM" id="SSF55729">
    <property type="entry name" value="Acyl-CoA N-acyltransferases (Nat)"/>
    <property type="match status" value="1"/>
</dbReference>
<sequence>MLHLESITKDNWTKAIALKVRQDQETFVASNVFSLAQLNFLDNFYAKGIFQDDEMVGFTLYGIDDEDQQYWMYRLMIDEKHQSKGYGTQAVRLVIEDVRRMKDPGHKTLTLSYEPENTYARDIYKRLGFEEIDGMIIEGEQIARLSLIE</sequence>
<feature type="domain" description="N-acetyltransferase" evidence="1">
    <location>
        <begin position="2"/>
        <end position="148"/>
    </location>
</feature>
<dbReference type="InterPro" id="IPR016181">
    <property type="entry name" value="Acyl_CoA_acyltransferase"/>
</dbReference>
<keyword evidence="3" id="KW-1185">Reference proteome</keyword>
<dbReference type="Gene3D" id="3.40.630.30">
    <property type="match status" value="1"/>
</dbReference>
<evidence type="ECO:0000259" key="1">
    <source>
        <dbReference type="PROSITE" id="PS51186"/>
    </source>
</evidence>
<dbReference type="InterPro" id="IPR050276">
    <property type="entry name" value="MshD_Acetyltransferase"/>
</dbReference>
<proteinExistence type="predicted"/>
<accession>A0ABN1AT54</accession>
<reference evidence="2 3" key="1">
    <citation type="journal article" date="2019" name="Int. J. Syst. Evol. Microbiol.">
        <title>The Global Catalogue of Microorganisms (GCM) 10K type strain sequencing project: providing services to taxonomists for standard genome sequencing and annotation.</title>
        <authorList>
            <consortium name="The Broad Institute Genomics Platform"/>
            <consortium name="The Broad Institute Genome Sequencing Center for Infectious Disease"/>
            <person name="Wu L."/>
            <person name="Ma J."/>
        </authorList>
    </citation>
    <scope>NUCLEOTIDE SEQUENCE [LARGE SCALE GENOMIC DNA]</scope>
    <source>
        <strain evidence="2 3">JCM 14232</strain>
    </source>
</reference>
<dbReference type="EMBL" id="BAAADA010000092">
    <property type="protein sequence ID" value="GAA0483366.1"/>
    <property type="molecule type" value="Genomic_DNA"/>
</dbReference>
<protein>
    <submittedName>
        <fullName evidence="2">GNAT family N-acetyltransferase</fullName>
    </submittedName>
</protein>
<dbReference type="Pfam" id="PF00583">
    <property type="entry name" value="Acetyltransf_1"/>
    <property type="match status" value="1"/>
</dbReference>
<dbReference type="PANTHER" id="PTHR43617">
    <property type="entry name" value="L-AMINO ACID N-ACETYLTRANSFERASE"/>
    <property type="match status" value="1"/>
</dbReference>
<dbReference type="CDD" id="cd04301">
    <property type="entry name" value="NAT_SF"/>
    <property type="match status" value="1"/>
</dbReference>
<dbReference type="PANTHER" id="PTHR43617:SF2">
    <property type="entry name" value="UPF0039 PROTEIN SLL0451"/>
    <property type="match status" value="1"/>
</dbReference>
<evidence type="ECO:0000313" key="3">
    <source>
        <dbReference type="Proteomes" id="UP001410648"/>
    </source>
</evidence>
<organism evidence="2 3">
    <name type="scientific">Alkalibacterium indicireducens</name>
    <dbReference type="NCBI Taxonomy" id="398758"/>
    <lineage>
        <taxon>Bacteria</taxon>
        <taxon>Bacillati</taxon>
        <taxon>Bacillota</taxon>
        <taxon>Bacilli</taxon>
        <taxon>Lactobacillales</taxon>
        <taxon>Carnobacteriaceae</taxon>
        <taxon>Alkalibacterium</taxon>
    </lineage>
</organism>